<evidence type="ECO:0000256" key="1">
    <source>
        <dbReference type="ARBA" id="ARBA00008779"/>
    </source>
</evidence>
<protein>
    <submittedName>
        <fullName evidence="6">Arylsulfatase</fullName>
        <ecNumber evidence="6">3.1.6.1</ecNumber>
    </submittedName>
</protein>
<dbReference type="OrthoDB" id="9783154at2"/>
<feature type="region of interest" description="Disordered" evidence="3">
    <location>
        <begin position="430"/>
        <end position="455"/>
    </location>
</feature>
<dbReference type="PANTHER" id="PTHR42693">
    <property type="entry name" value="ARYLSULFATASE FAMILY MEMBER"/>
    <property type="match status" value="1"/>
</dbReference>
<feature type="signal peptide" evidence="4">
    <location>
        <begin position="1"/>
        <end position="24"/>
    </location>
</feature>
<proteinExistence type="inferred from homology"/>
<dbReference type="InterPro" id="IPR050738">
    <property type="entry name" value="Sulfatase"/>
</dbReference>
<evidence type="ECO:0000256" key="4">
    <source>
        <dbReference type="SAM" id="SignalP"/>
    </source>
</evidence>
<evidence type="ECO:0000256" key="3">
    <source>
        <dbReference type="SAM" id="MobiDB-lite"/>
    </source>
</evidence>
<feature type="compositionally biased region" description="Polar residues" evidence="3">
    <location>
        <begin position="446"/>
        <end position="455"/>
    </location>
</feature>
<feature type="chain" id="PRO_5022210297" evidence="4">
    <location>
        <begin position="25"/>
        <end position="455"/>
    </location>
</feature>
<keyword evidence="7" id="KW-1185">Reference proteome</keyword>
<evidence type="ECO:0000313" key="7">
    <source>
        <dbReference type="Proteomes" id="UP000317429"/>
    </source>
</evidence>
<reference evidence="6 7" key="1">
    <citation type="submission" date="2019-02" db="EMBL/GenBank/DDBJ databases">
        <title>Deep-cultivation of Planctomycetes and their phenomic and genomic characterization uncovers novel biology.</title>
        <authorList>
            <person name="Wiegand S."/>
            <person name="Jogler M."/>
            <person name="Boedeker C."/>
            <person name="Pinto D."/>
            <person name="Vollmers J."/>
            <person name="Rivas-Marin E."/>
            <person name="Kohn T."/>
            <person name="Peeters S.H."/>
            <person name="Heuer A."/>
            <person name="Rast P."/>
            <person name="Oberbeckmann S."/>
            <person name="Bunk B."/>
            <person name="Jeske O."/>
            <person name="Meyerdierks A."/>
            <person name="Storesund J.E."/>
            <person name="Kallscheuer N."/>
            <person name="Luecker S."/>
            <person name="Lage O.M."/>
            <person name="Pohl T."/>
            <person name="Merkel B.J."/>
            <person name="Hornburger P."/>
            <person name="Mueller R.-W."/>
            <person name="Bruemmer F."/>
            <person name="Labrenz M."/>
            <person name="Spormann A.M."/>
            <person name="Op den Camp H."/>
            <person name="Overmann J."/>
            <person name="Amann R."/>
            <person name="Jetten M.S.M."/>
            <person name="Mascher T."/>
            <person name="Medema M.H."/>
            <person name="Devos D.P."/>
            <person name="Kaster A.-K."/>
            <person name="Ovreas L."/>
            <person name="Rohde M."/>
            <person name="Galperin M.Y."/>
            <person name="Jogler C."/>
        </authorList>
    </citation>
    <scope>NUCLEOTIDE SEQUENCE [LARGE SCALE GENOMIC DNA]</scope>
    <source>
        <strain evidence="6 7">Pla175</strain>
    </source>
</reference>
<dbReference type="Gene3D" id="3.40.720.10">
    <property type="entry name" value="Alkaline Phosphatase, subunit A"/>
    <property type="match status" value="1"/>
</dbReference>
<dbReference type="PANTHER" id="PTHR42693:SF53">
    <property type="entry name" value="ENDO-4-O-SULFATASE"/>
    <property type="match status" value="1"/>
</dbReference>
<comment type="similarity">
    <text evidence="1">Belongs to the sulfatase family.</text>
</comment>
<keyword evidence="2 6" id="KW-0378">Hydrolase</keyword>
<dbReference type="InterPro" id="IPR000917">
    <property type="entry name" value="Sulfatase_N"/>
</dbReference>
<accession>A0A518DH43</accession>
<name>A0A518DH43_9BACT</name>
<dbReference type="AlphaFoldDB" id="A0A518DH43"/>
<evidence type="ECO:0000259" key="5">
    <source>
        <dbReference type="Pfam" id="PF00884"/>
    </source>
</evidence>
<evidence type="ECO:0000256" key="2">
    <source>
        <dbReference type="ARBA" id="ARBA00022801"/>
    </source>
</evidence>
<dbReference type="GO" id="GO:0004065">
    <property type="term" value="F:arylsulfatase activity"/>
    <property type="evidence" value="ECO:0007669"/>
    <property type="project" value="UniProtKB-EC"/>
</dbReference>
<dbReference type="Pfam" id="PF00884">
    <property type="entry name" value="Sulfatase"/>
    <property type="match status" value="1"/>
</dbReference>
<dbReference type="Gene3D" id="3.30.1120.10">
    <property type="match status" value="1"/>
</dbReference>
<dbReference type="KEGG" id="pnd:Pla175_42140"/>
<dbReference type="RefSeq" id="WP_145290019.1">
    <property type="nucleotide sequence ID" value="NZ_CP036291.1"/>
</dbReference>
<dbReference type="EC" id="3.1.6.1" evidence="6"/>
<keyword evidence="4" id="KW-0732">Signal</keyword>
<evidence type="ECO:0000313" key="6">
    <source>
        <dbReference type="EMBL" id="QDU90801.1"/>
    </source>
</evidence>
<dbReference type="Proteomes" id="UP000317429">
    <property type="component" value="Chromosome"/>
</dbReference>
<dbReference type="InterPro" id="IPR017850">
    <property type="entry name" value="Alkaline_phosphatase_core_sf"/>
</dbReference>
<dbReference type="SUPFAM" id="SSF53649">
    <property type="entry name" value="Alkaline phosphatase-like"/>
    <property type="match status" value="1"/>
</dbReference>
<organism evidence="6 7">
    <name type="scientific">Pirellulimonas nuda</name>
    <dbReference type="NCBI Taxonomy" id="2528009"/>
    <lineage>
        <taxon>Bacteria</taxon>
        <taxon>Pseudomonadati</taxon>
        <taxon>Planctomycetota</taxon>
        <taxon>Planctomycetia</taxon>
        <taxon>Pirellulales</taxon>
        <taxon>Lacipirellulaceae</taxon>
        <taxon>Pirellulimonas</taxon>
    </lineage>
</organism>
<gene>
    <name evidence="6" type="primary">atsA_65</name>
    <name evidence="6" type="ORF">Pla175_42140</name>
</gene>
<sequence length="455" mass="50477" precursor="true">MNLLLARIALVVCCTATCSGLLRAADKPSILLIYADDAGFNDFSFQGAGEFKTPCIDRLAREGVVCTSGYMTGSVCVPSRAGMLTGRYQQRFGVYSNDFSLNIPHAEPNFGEAVQPLGYRTGVIGKWQIGTDKGYWPTERGFDYFFGFLAGHRDYFAYKRNSKKAKNTSFRLMENDGLINEFGKDFYTTDLFTEKAIAFMEESRQADEPFFLYLSHNAVHGPLQAKEDDKQPYVGLDDVKRRTLGGMIAALDRSTGRLLEYLESSALRENTLVVFTNDNGGSPATNADNAPLNGHKGTIYEGGNRVPFVFSWPGRLPEGVEYDRPIISLDLYPTFVQLAGTDPSTLERPLDGVDLMPYIGGQKKGAPHEALFWKMQDAAVRVGDWKLIRWDSRGGDCELFNLAEDIGEENNVLEDHPDVAQSLKTKLEAWEADNASDSRKKKKVTPTGSPTVLVQ</sequence>
<dbReference type="EMBL" id="CP036291">
    <property type="protein sequence ID" value="QDU90801.1"/>
    <property type="molecule type" value="Genomic_DNA"/>
</dbReference>
<feature type="domain" description="Sulfatase N-terminal" evidence="5">
    <location>
        <begin position="28"/>
        <end position="340"/>
    </location>
</feature>